<dbReference type="PROSITE" id="PS01124">
    <property type="entry name" value="HTH_ARAC_FAMILY_2"/>
    <property type="match status" value="1"/>
</dbReference>
<dbReference type="PROSITE" id="PS00041">
    <property type="entry name" value="HTH_ARAC_FAMILY_1"/>
    <property type="match status" value="1"/>
</dbReference>
<evidence type="ECO:0000256" key="3">
    <source>
        <dbReference type="ARBA" id="ARBA00023163"/>
    </source>
</evidence>
<dbReference type="AlphaFoldDB" id="D0WH92"/>
<dbReference type="InterPro" id="IPR018062">
    <property type="entry name" value="HTH_AraC-typ_CS"/>
</dbReference>
<dbReference type="PRINTS" id="PR00032">
    <property type="entry name" value="HTHARAC"/>
</dbReference>
<dbReference type="Proteomes" id="UP000006001">
    <property type="component" value="Unassembled WGS sequence"/>
</dbReference>
<proteinExistence type="predicted"/>
<protein>
    <submittedName>
        <fullName evidence="5">Transcriptional regulator, AraC family</fullName>
    </submittedName>
</protein>
<dbReference type="InterPro" id="IPR009057">
    <property type="entry name" value="Homeodomain-like_sf"/>
</dbReference>
<dbReference type="Gene3D" id="1.10.10.60">
    <property type="entry name" value="Homeodomain-like"/>
    <property type="match status" value="2"/>
</dbReference>
<keyword evidence="6" id="KW-1185">Reference proteome</keyword>
<dbReference type="SMART" id="SM00342">
    <property type="entry name" value="HTH_ARAC"/>
    <property type="match status" value="1"/>
</dbReference>
<organism evidence="5 6">
    <name type="scientific">Slackia exigua (strain ATCC 700122 / DSM 15923 / CIP 105133 / JCM 11022 / KCTC 5966 / S-7)</name>
    <dbReference type="NCBI Taxonomy" id="649764"/>
    <lineage>
        <taxon>Bacteria</taxon>
        <taxon>Bacillati</taxon>
        <taxon>Actinomycetota</taxon>
        <taxon>Coriobacteriia</taxon>
        <taxon>Eggerthellales</taxon>
        <taxon>Eggerthellaceae</taxon>
        <taxon>Slackia</taxon>
    </lineage>
</organism>
<gene>
    <name evidence="5" type="ORF">HMPREF0762_01124</name>
</gene>
<feature type="domain" description="HTH araC/xylS-type" evidence="4">
    <location>
        <begin position="218"/>
        <end position="316"/>
    </location>
</feature>
<reference evidence="5" key="1">
    <citation type="submission" date="2009-10" db="EMBL/GenBank/DDBJ databases">
        <authorList>
            <person name="Weinstock G."/>
            <person name="Sodergren E."/>
            <person name="Clifton S."/>
            <person name="Fulton L."/>
            <person name="Fulton B."/>
            <person name="Courtney L."/>
            <person name="Fronick C."/>
            <person name="Harrison M."/>
            <person name="Strong C."/>
            <person name="Farmer C."/>
            <person name="Delahaunty K."/>
            <person name="Markovic C."/>
            <person name="Hall O."/>
            <person name="Minx P."/>
            <person name="Tomlinson C."/>
            <person name="Mitreva M."/>
            <person name="Nelson J."/>
            <person name="Hou S."/>
            <person name="Wollam A."/>
            <person name="Pepin K.H."/>
            <person name="Johnson M."/>
            <person name="Bhonagiri V."/>
            <person name="Nash W.E."/>
            <person name="Warren W."/>
            <person name="Chinwalla A."/>
            <person name="Mardis E.R."/>
            <person name="Wilson R.K."/>
        </authorList>
    </citation>
    <scope>NUCLEOTIDE SEQUENCE [LARGE SCALE GENOMIC DNA]</scope>
    <source>
        <strain evidence="5">ATCC 700122</strain>
    </source>
</reference>
<dbReference type="Pfam" id="PF12833">
    <property type="entry name" value="HTH_18"/>
    <property type="match status" value="1"/>
</dbReference>
<dbReference type="eggNOG" id="COG2207">
    <property type="taxonomic scope" value="Bacteria"/>
</dbReference>
<evidence type="ECO:0000256" key="1">
    <source>
        <dbReference type="ARBA" id="ARBA00023015"/>
    </source>
</evidence>
<sequence>MEKTFQEKMLGGTDFSPVPSPDGFGELWRSYRSRQGAYWGWFHFLSPQEADWSISIHDFVMDDDFVMSSETSDYLTVTYFKSISGEEFNPYRKLRPNSLWGQSFKGEPWKGIAHAGIPVQSISIEVSHEFSRRFLEKEYPGGFASVEEAFVSLGNDGEHLELKALLAKLWPVPGGQSHSALYYEGKVLEAMGLIVEGTRQPRARTCKPVSSSDWARIQDVVRYIDDHCSSALRIADLSAIACMSPTKFKETFKKANGKTVTGYVQERRMSQAELLLRQPDLTIEQIARSVGYTCTSRFSELFRREVGMLPSEYRKALRP</sequence>
<dbReference type="HOGENOM" id="CLU_052345_2_1_11"/>
<dbReference type="STRING" id="649764.HMPREF0762_01124"/>
<dbReference type="PANTHER" id="PTHR47893">
    <property type="entry name" value="REGULATORY PROTEIN PCHR"/>
    <property type="match status" value="1"/>
</dbReference>
<dbReference type="InterPro" id="IPR053142">
    <property type="entry name" value="PchR_regulatory_protein"/>
</dbReference>
<dbReference type="PANTHER" id="PTHR47893:SF1">
    <property type="entry name" value="REGULATORY PROTEIN PCHR"/>
    <property type="match status" value="1"/>
</dbReference>
<dbReference type="RefSeq" id="WP_006362382.1">
    <property type="nucleotide sequence ID" value="NZ_GG700630.1"/>
</dbReference>
<keyword evidence="2" id="KW-0238">DNA-binding</keyword>
<comment type="caution">
    <text evidence="5">The sequence shown here is derived from an EMBL/GenBank/DDBJ whole genome shotgun (WGS) entry which is preliminary data.</text>
</comment>
<dbReference type="OrthoDB" id="9799345at2"/>
<evidence type="ECO:0000313" key="5">
    <source>
        <dbReference type="EMBL" id="EEZ61056.1"/>
    </source>
</evidence>
<dbReference type="InterPro" id="IPR018060">
    <property type="entry name" value="HTH_AraC"/>
</dbReference>
<evidence type="ECO:0000259" key="4">
    <source>
        <dbReference type="PROSITE" id="PS01124"/>
    </source>
</evidence>
<keyword evidence="1" id="KW-0805">Transcription regulation</keyword>
<keyword evidence="3" id="KW-0804">Transcription</keyword>
<dbReference type="GeneID" id="85007654"/>
<evidence type="ECO:0000313" key="6">
    <source>
        <dbReference type="Proteomes" id="UP000006001"/>
    </source>
</evidence>
<name>D0WH92_SLAES</name>
<accession>D0WH92</accession>
<dbReference type="GO" id="GO:0043565">
    <property type="term" value="F:sequence-specific DNA binding"/>
    <property type="evidence" value="ECO:0007669"/>
    <property type="project" value="InterPro"/>
</dbReference>
<evidence type="ECO:0000256" key="2">
    <source>
        <dbReference type="ARBA" id="ARBA00023125"/>
    </source>
</evidence>
<dbReference type="EMBL" id="ACUX02000007">
    <property type="protein sequence ID" value="EEZ61056.1"/>
    <property type="molecule type" value="Genomic_DNA"/>
</dbReference>
<dbReference type="GO" id="GO:0003700">
    <property type="term" value="F:DNA-binding transcription factor activity"/>
    <property type="evidence" value="ECO:0007669"/>
    <property type="project" value="InterPro"/>
</dbReference>
<dbReference type="InterPro" id="IPR020449">
    <property type="entry name" value="Tscrpt_reg_AraC-type_HTH"/>
</dbReference>
<dbReference type="SUPFAM" id="SSF46689">
    <property type="entry name" value="Homeodomain-like"/>
    <property type="match status" value="2"/>
</dbReference>